<evidence type="ECO:0000259" key="10">
    <source>
        <dbReference type="Pfam" id="PF08669"/>
    </source>
</evidence>
<dbReference type="GO" id="GO:0004047">
    <property type="term" value="F:aminomethyltransferase activity"/>
    <property type="evidence" value="ECO:0007669"/>
    <property type="project" value="UniProtKB-UniRule"/>
</dbReference>
<dbReference type="InterPro" id="IPR029043">
    <property type="entry name" value="GcvT/YgfZ_C"/>
</dbReference>
<evidence type="ECO:0000256" key="8">
    <source>
        <dbReference type="PIRSR" id="PIRSR006487-1"/>
    </source>
</evidence>
<dbReference type="AlphaFoldDB" id="A0A937UTH7"/>
<dbReference type="RefSeq" id="WP_203004796.1">
    <property type="nucleotide sequence ID" value="NZ_JADWYU010000201.1"/>
</dbReference>
<accession>A0A937UTH7</accession>
<feature type="domain" description="Aminomethyltransferase C-terminal" evidence="10">
    <location>
        <begin position="288"/>
        <end position="362"/>
    </location>
</feature>
<comment type="catalytic activity">
    <reaction evidence="6 7">
        <text>N(6)-[(R)-S(8)-aminomethyldihydrolipoyl]-L-lysyl-[protein] + (6S)-5,6,7,8-tetrahydrofolate = N(6)-[(R)-dihydrolipoyl]-L-lysyl-[protein] + (6R)-5,10-methylene-5,6,7,8-tetrahydrofolate + NH4(+)</text>
        <dbReference type="Rhea" id="RHEA:16945"/>
        <dbReference type="Rhea" id="RHEA-COMP:10475"/>
        <dbReference type="Rhea" id="RHEA-COMP:10492"/>
        <dbReference type="ChEBI" id="CHEBI:15636"/>
        <dbReference type="ChEBI" id="CHEBI:28938"/>
        <dbReference type="ChEBI" id="CHEBI:57453"/>
        <dbReference type="ChEBI" id="CHEBI:83100"/>
        <dbReference type="ChEBI" id="CHEBI:83143"/>
        <dbReference type="EC" id="2.1.2.10"/>
    </reaction>
</comment>
<dbReference type="HAMAP" id="MF_00259">
    <property type="entry name" value="GcvT"/>
    <property type="match status" value="1"/>
</dbReference>
<evidence type="ECO:0000256" key="6">
    <source>
        <dbReference type="ARBA" id="ARBA00047665"/>
    </source>
</evidence>
<comment type="similarity">
    <text evidence="1 7">Belongs to the GcvT family.</text>
</comment>
<comment type="function">
    <text evidence="7">The glycine cleavage system catalyzes the degradation of glycine.</text>
</comment>
<keyword evidence="3 7" id="KW-0032">Aminotransferase</keyword>
<evidence type="ECO:0000256" key="2">
    <source>
        <dbReference type="ARBA" id="ARBA00012616"/>
    </source>
</evidence>
<evidence type="ECO:0000256" key="3">
    <source>
        <dbReference type="ARBA" id="ARBA00022576"/>
    </source>
</evidence>
<dbReference type="PIRSF" id="PIRSF006487">
    <property type="entry name" value="GcvT"/>
    <property type="match status" value="1"/>
</dbReference>
<dbReference type="Pfam" id="PF01571">
    <property type="entry name" value="GCV_T"/>
    <property type="match status" value="1"/>
</dbReference>
<evidence type="ECO:0000256" key="4">
    <source>
        <dbReference type="ARBA" id="ARBA00022679"/>
    </source>
</evidence>
<dbReference type="Gene3D" id="3.30.1360.120">
    <property type="entry name" value="Probable tRNA modification gtpase trme, domain 1"/>
    <property type="match status" value="1"/>
</dbReference>
<proteinExistence type="inferred from homology"/>
<name>A0A937UTH7_9ACTN</name>
<dbReference type="InterPro" id="IPR022903">
    <property type="entry name" value="GcvT_bac"/>
</dbReference>
<keyword evidence="12" id="KW-1185">Reference proteome</keyword>
<dbReference type="SUPFAM" id="SSF101790">
    <property type="entry name" value="Aminomethyltransferase beta-barrel domain"/>
    <property type="match status" value="1"/>
</dbReference>
<dbReference type="EC" id="2.1.2.10" evidence="2 7"/>
<evidence type="ECO:0000259" key="9">
    <source>
        <dbReference type="Pfam" id="PF01571"/>
    </source>
</evidence>
<evidence type="ECO:0000313" key="11">
    <source>
        <dbReference type="EMBL" id="MBL7633602.1"/>
    </source>
</evidence>
<comment type="caution">
    <text evidence="11">The sequence shown here is derived from an EMBL/GenBank/DDBJ whole genome shotgun (WGS) entry which is preliminary data.</text>
</comment>
<protein>
    <recommendedName>
        <fullName evidence="2 7">Aminomethyltransferase</fullName>
        <ecNumber evidence="2 7">2.1.2.10</ecNumber>
    </recommendedName>
    <alternativeName>
        <fullName evidence="5 7">Glycine cleavage system T protein</fullName>
    </alternativeName>
</protein>
<feature type="domain" description="GCVT N-terminal" evidence="9">
    <location>
        <begin position="11"/>
        <end position="266"/>
    </location>
</feature>
<dbReference type="Pfam" id="PF08669">
    <property type="entry name" value="GCV_T_C"/>
    <property type="match status" value="1"/>
</dbReference>
<dbReference type="PANTHER" id="PTHR43757">
    <property type="entry name" value="AMINOMETHYLTRANSFERASE"/>
    <property type="match status" value="1"/>
</dbReference>
<dbReference type="InterPro" id="IPR013977">
    <property type="entry name" value="GcvT_C"/>
</dbReference>
<keyword evidence="4 7" id="KW-0808">Transferase</keyword>
<reference evidence="11" key="1">
    <citation type="submission" date="2020-12" db="EMBL/GenBank/DDBJ databases">
        <title>Genomic characterization of non-nitrogen-fixing Frankia strains.</title>
        <authorList>
            <person name="Carlos-Shanley C."/>
            <person name="Guerra T."/>
            <person name="Hahn D."/>
        </authorList>
    </citation>
    <scope>NUCLEOTIDE SEQUENCE</scope>
    <source>
        <strain evidence="11">CN6</strain>
    </source>
</reference>
<dbReference type="InterPro" id="IPR006223">
    <property type="entry name" value="GcvT"/>
</dbReference>
<gene>
    <name evidence="7 11" type="primary">gcvT</name>
    <name evidence="11" type="ORF">I7412_41910</name>
</gene>
<evidence type="ECO:0000313" key="12">
    <source>
        <dbReference type="Proteomes" id="UP000604475"/>
    </source>
</evidence>
<dbReference type="InterPro" id="IPR028896">
    <property type="entry name" value="GcvT/YgfZ/DmdA"/>
</dbReference>
<dbReference type="InterPro" id="IPR027266">
    <property type="entry name" value="TrmE/GcvT-like"/>
</dbReference>
<dbReference type="SUPFAM" id="SSF103025">
    <property type="entry name" value="Folate-binding domain"/>
    <property type="match status" value="1"/>
</dbReference>
<dbReference type="InterPro" id="IPR006222">
    <property type="entry name" value="GCVT_N"/>
</dbReference>
<evidence type="ECO:0000256" key="5">
    <source>
        <dbReference type="ARBA" id="ARBA00031395"/>
    </source>
</evidence>
<dbReference type="NCBIfam" id="NF001567">
    <property type="entry name" value="PRK00389.1"/>
    <property type="match status" value="1"/>
</dbReference>
<evidence type="ECO:0000256" key="7">
    <source>
        <dbReference type="HAMAP-Rule" id="MF_00259"/>
    </source>
</evidence>
<dbReference type="PANTHER" id="PTHR43757:SF2">
    <property type="entry name" value="AMINOMETHYLTRANSFERASE, MITOCHONDRIAL"/>
    <property type="match status" value="1"/>
</dbReference>
<dbReference type="NCBIfam" id="TIGR00528">
    <property type="entry name" value="gcvT"/>
    <property type="match status" value="1"/>
</dbReference>
<evidence type="ECO:0000256" key="1">
    <source>
        <dbReference type="ARBA" id="ARBA00008609"/>
    </source>
</evidence>
<sequence length="367" mass="38895">MADENLLRTPLFQRHVDAGAKLASFGGWEMPIEYAGGGVLAEHRAVREAVGVFDVSHLGKGRVTGQGAAEFVNASLTNDLARIGQGQAQYTLCCDESGGVVDDLITYLRGAEDVFLVPNAANTTGVVRRLADAAPPGIEVANLHTAYGVLAVQGPRSADVLAALGLPADGNYMTFRDAERKGRPVMVCRSGYTGELGFELLPRWDDTAEVWDAVLAAARGLGGRACGLGARDTLRTEMGYPLHGQDLSLSISPLRARAGWAVGWGKERFWGRDALLAERAAGPAQLLWGLRSTDRGIPRPHMRVLDATGADVGEVTSGTFSPTLRAGIGLALLDRAVQEGAEVSVDVRGRRSTMTVARPPFVPSSPK</sequence>
<dbReference type="GO" id="GO:0005829">
    <property type="term" value="C:cytosol"/>
    <property type="evidence" value="ECO:0007669"/>
    <property type="project" value="TreeGrafter"/>
</dbReference>
<feature type="binding site" evidence="8">
    <location>
        <position position="199"/>
    </location>
    <ligand>
        <name>substrate</name>
    </ligand>
</feature>
<dbReference type="EMBL" id="JAEACQ010000389">
    <property type="protein sequence ID" value="MBL7633602.1"/>
    <property type="molecule type" value="Genomic_DNA"/>
</dbReference>
<organism evidence="11 12">
    <name type="scientific">Frankia nepalensis</name>
    <dbReference type="NCBI Taxonomy" id="1836974"/>
    <lineage>
        <taxon>Bacteria</taxon>
        <taxon>Bacillati</taxon>
        <taxon>Actinomycetota</taxon>
        <taxon>Actinomycetes</taxon>
        <taxon>Frankiales</taxon>
        <taxon>Frankiaceae</taxon>
        <taxon>Frankia</taxon>
    </lineage>
</organism>
<comment type="subunit">
    <text evidence="7">The glycine cleavage system is composed of four proteins: P, T, L and H.</text>
</comment>
<dbReference type="GO" id="GO:0005960">
    <property type="term" value="C:glycine cleavage complex"/>
    <property type="evidence" value="ECO:0007669"/>
    <property type="project" value="InterPro"/>
</dbReference>
<dbReference type="GO" id="GO:0008483">
    <property type="term" value="F:transaminase activity"/>
    <property type="evidence" value="ECO:0007669"/>
    <property type="project" value="UniProtKB-KW"/>
</dbReference>
<dbReference type="Proteomes" id="UP000604475">
    <property type="component" value="Unassembled WGS sequence"/>
</dbReference>
<dbReference type="GO" id="GO:0019464">
    <property type="term" value="P:glycine decarboxylation via glycine cleavage system"/>
    <property type="evidence" value="ECO:0007669"/>
    <property type="project" value="UniProtKB-UniRule"/>
</dbReference>